<keyword evidence="1" id="KW-0812">Transmembrane</keyword>
<feature type="transmembrane region" description="Helical" evidence="1">
    <location>
        <begin position="72"/>
        <end position="93"/>
    </location>
</feature>
<keyword evidence="1" id="KW-1133">Transmembrane helix</keyword>
<keyword evidence="1" id="KW-0472">Membrane</keyword>
<gene>
    <name evidence="2" type="ORF">Dasosvirus6_2</name>
</gene>
<evidence type="ECO:0000256" key="1">
    <source>
        <dbReference type="SAM" id="Phobius"/>
    </source>
</evidence>
<evidence type="ECO:0000313" key="2">
    <source>
        <dbReference type="EMBL" id="AYV77540.1"/>
    </source>
</evidence>
<accession>A0A3G4ZRK5</accession>
<organism evidence="2">
    <name type="scientific">Dasosvirus sp</name>
    <dbReference type="NCBI Taxonomy" id="2487764"/>
    <lineage>
        <taxon>Viruses</taxon>
        <taxon>Varidnaviria</taxon>
        <taxon>Bamfordvirae</taxon>
        <taxon>Nucleocytoviricota</taxon>
        <taxon>Megaviricetes</taxon>
        <taxon>Imitervirales</taxon>
        <taxon>Mimiviridae</taxon>
        <taxon>Klosneuvirinae</taxon>
    </lineage>
</organism>
<name>A0A3G4ZRK5_9VIRU</name>
<feature type="transmembrane region" description="Helical" evidence="1">
    <location>
        <begin position="113"/>
        <end position="137"/>
    </location>
</feature>
<sequence>MLRGYLLKHNRKFTLNKKYEICRHRSIIEYLRTKNLSKQTKIKYLGGSVSAISIFKLHDLADDKKQKFYKNIAGGIIVSSVTVFLNGIIIYLLKQFLQKPTKSLTGKVLSIMFVSGAGISALFLSSVPICIGLHLFIDAYSLI</sequence>
<protein>
    <submittedName>
        <fullName evidence="2">Uncharacterized protein</fullName>
    </submittedName>
</protein>
<dbReference type="EMBL" id="MK072047">
    <property type="protein sequence ID" value="AYV77540.1"/>
    <property type="molecule type" value="Genomic_DNA"/>
</dbReference>
<reference evidence="2" key="1">
    <citation type="submission" date="2018-10" db="EMBL/GenBank/DDBJ databases">
        <title>Hidden diversity of soil giant viruses.</title>
        <authorList>
            <person name="Schulz F."/>
            <person name="Alteio L."/>
            <person name="Goudeau D."/>
            <person name="Ryan E.M."/>
            <person name="Malmstrom R.R."/>
            <person name="Blanchard J."/>
            <person name="Woyke T."/>
        </authorList>
    </citation>
    <scope>NUCLEOTIDE SEQUENCE</scope>
    <source>
        <strain evidence="2">DSV1</strain>
    </source>
</reference>
<proteinExistence type="predicted"/>